<dbReference type="RefSeq" id="WP_241445452.1">
    <property type="nucleotide sequence ID" value="NZ_JAKZHW010000001.1"/>
</dbReference>
<keyword evidence="2" id="KW-1185">Reference proteome</keyword>
<evidence type="ECO:0000313" key="2">
    <source>
        <dbReference type="Proteomes" id="UP001203058"/>
    </source>
</evidence>
<gene>
    <name evidence="1" type="ORF">LZ016_01800</name>
</gene>
<reference evidence="1 2" key="1">
    <citation type="submission" date="2022-03" db="EMBL/GenBank/DDBJ databases">
        <authorList>
            <person name="Jo J.-H."/>
            <person name="Im W.-T."/>
        </authorList>
    </citation>
    <scope>NUCLEOTIDE SEQUENCE [LARGE SCALE GENOMIC DNA]</scope>
    <source>
        <strain evidence="1 2">SM33</strain>
    </source>
</reference>
<proteinExistence type="predicted"/>
<sequence>MLQQSTDVKTVMLRVWPLAAASLLLHAPSTGQTVPEGVHSDADGPSDVCGVSGTDALAIREKLKSDPTVVEKPSGSDRFETYFSSLESKQWTVTTRFDAAYPAVTCVYLYNSGEGTDMERQMRCDASREACDKLFLEFDAHDEQIRRRIRDR</sequence>
<name>A0ABS9VIP8_9SPHN</name>
<protein>
    <recommendedName>
        <fullName evidence="3">Secreted protein</fullName>
    </recommendedName>
</protein>
<accession>A0ABS9VIP8</accession>
<evidence type="ECO:0000313" key="1">
    <source>
        <dbReference type="EMBL" id="MCH8614841.1"/>
    </source>
</evidence>
<dbReference type="EMBL" id="JAKZHW010000001">
    <property type="protein sequence ID" value="MCH8614841.1"/>
    <property type="molecule type" value="Genomic_DNA"/>
</dbReference>
<dbReference type="Proteomes" id="UP001203058">
    <property type="component" value="Unassembled WGS sequence"/>
</dbReference>
<evidence type="ECO:0008006" key="3">
    <source>
        <dbReference type="Google" id="ProtNLM"/>
    </source>
</evidence>
<comment type="caution">
    <text evidence="1">The sequence shown here is derived from an EMBL/GenBank/DDBJ whole genome shotgun (WGS) entry which is preliminary data.</text>
</comment>
<organism evidence="1 2">
    <name type="scientific">Sphingomonas telluris</name>
    <dbReference type="NCBI Taxonomy" id="2907998"/>
    <lineage>
        <taxon>Bacteria</taxon>
        <taxon>Pseudomonadati</taxon>
        <taxon>Pseudomonadota</taxon>
        <taxon>Alphaproteobacteria</taxon>
        <taxon>Sphingomonadales</taxon>
        <taxon>Sphingomonadaceae</taxon>
        <taxon>Sphingomonas</taxon>
    </lineage>
</organism>